<evidence type="ECO:0000313" key="2">
    <source>
        <dbReference type="Proteomes" id="UP000515561"/>
    </source>
</evidence>
<accession>A0A6S6R6H8</accession>
<dbReference type="Gene3D" id="3.40.50.1110">
    <property type="entry name" value="SGNH hydrolase"/>
    <property type="match status" value="1"/>
</dbReference>
<dbReference type="CDD" id="cd01834">
    <property type="entry name" value="SGNH_hydrolase_like_2"/>
    <property type="match status" value="1"/>
</dbReference>
<dbReference type="InterPro" id="IPR036514">
    <property type="entry name" value="SGNH_hydro_sf"/>
</dbReference>
<dbReference type="Pfam" id="PF13472">
    <property type="entry name" value="Lipase_GDSL_2"/>
    <property type="match status" value="1"/>
</dbReference>
<dbReference type="PANTHER" id="PTHR30383">
    <property type="entry name" value="THIOESTERASE 1/PROTEASE 1/LYSOPHOSPHOLIPASE L1"/>
    <property type="match status" value="1"/>
</dbReference>
<dbReference type="SUPFAM" id="SSF52266">
    <property type="entry name" value="SGNH hydrolase"/>
    <property type="match status" value="1"/>
</dbReference>
<dbReference type="InterPro" id="IPR051532">
    <property type="entry name" value="Ester_Hydrolysis_Enzymes"/>
</dbReference>
<dbReference type="RefSeq" id="WP_184089626.1">
    <property type="nucleotide sequence ID" value="NZ_AP023367.1"/>
</dbReference>
<dbReference type="GO" id="GO:0004622">
    <property type="term" value="F:phosphatidylcholine lysophospholipase activity"/>
    <property type="evidence" value="ECO:0007669"/>
    <property type="project" value="TreeGrafter"/>
</dbReference>
<name>A0A6S6R6H8_9FIRM</name>
<organism evidence="1 2">
    <name type="scientific">Anaerocolumna cellulosilytica</name>
    <dbReference type="NCBI Taxonomy" id="433286"/>
    <lineage>
        <taxon>Bacteria</taxon>
        <taxon>Bacillati</taxon>
        <taxon>Bacillota</taxon>
        <taxon>Clostridia</taxon>
        <taxon>Lachnospirales</taxon>
        <taxon>Lachnospiraceae</taxon>
        <taxon>Anaerocolumna</taxon>
    </lineage>
</organism>
<dbReference type="InterPro" id="IPR013830">
    <property type="entry name" value="SGNH_hydro"/>
</dbReference>
<sequence length="210" mass="24088">MKKIFKKGEVVLFQGDSITDCGRDRNDLTSLGGGYPKVIAELYNTLYQDHGVTFINKGISGNRVTDLLNRYDNDFKAIKPDFLSILIGINDTWRRYDNNDPTSTKDFADNYRILLEKVKKDLPDCKLMLIEPFVLYSLLDRRTWREDLDPKIHVVRELAKEYADYYLPMDGIFAKAEVEQYTCVEIAGDGVHPSPIGHNIIAQEYIKALS</sequence>
<gene>
    <name evidence="1" type="ORF">acsn021_21870</name>
</gene>
<reference evidence="1 2" key="1">
    <citation type="journal article" date="2016" name="Int. J. Syst. Evol. Microbiol.">
        <title>Descriptions of Anaerotaenia torta gen. nov., sp. nov. and Anaerocolumna cellulosilytica gen. nov., sp. nov. isolated from a methanogenic reactor of cattle waste.</title>
        <authorList>
            <person name="Uek A."/>
            <person name="Ohtaki Y."/>
            <person name="Kaku N."/>
            <person name="Ueki K."/>
        </authorList>
    </citation>
    <scope>NUCLEOTIDE SEQUENCE [LARGE SCALE GENOMIC DNA]</scope>
    <source>
        <strain evidence="1 2">SN021</strain>
    </source>
</reference>
<dbReference type="AlphaFoldDB" id="A0A6S6R6H8"/>
<evidence type="ECO:0000313" key="1">
    <source>
        <dbReference type="EMBL" id="BCJ94618.1"/>
    </source>
</evidence>
<dbReference type="PANTHER" id="PTHR30383:SF5">
    <property type="entry name" value="SGNH HYDROLASE-TYPE ESTERASE DOMAIN-CONTAINING PROTEIN"/>
    <property type="match status" value="1"/>
</dbReference>
<protein>
    <submittedName>
        <fullName evidence="1">Lipase</fullName>
    </submittedName>
</protein>
<dbReference type="Proteomes" id="UP000515561">
    <property type="component" value="Chromosome"/>
</dbReference>
<dbReference type="EMBL" id="AP023367">
    <property type="protein sequence ID" value="BCJ94618.1"/>
    <property type="molecule type" value="Genomic_DNA"/>
</dbReference>
<dbReference type="KEGG" id="acel:acsn021_21870"/>
<proteinExistence type="predicted"/>
<keyword evidence="2" id="KW-1185">Reference proteome</keyword>